<sequence length="156" mass="18056">MTPTLRRWFASAGALRRMLTLYPPNLGAGIKVTHLAEDFSTATVQMRLRWWNRNYVGTHYGGSLYSMVDPMYMLMLVRRLGHEYVVWDKSAHIDFVRPGRGTVSAHFELTDERLEEVRQATADGSKYLPTWDVDVVDDNGELVARVHKVLYVRKKR</sequence>
<dbReference type="AlphaFoldDB" id="A0A1I3RN93"/>
<dbReference type="EMBL" id="FOSC01000003">
    <property type="protein sequence ID" value="SFJ47785.1"/>
    <property type="molecule type" value="Genomic_DNA"/>
</dbReference>
<name>A0A1I3RN93_9GAMM</name>
<protein>
    <submittedName>
        <fullName evidence="1">Acyl-coenzyme A thioesterase PaaI, contains HGG motif</fullName>
    </submittedName>
</protein>
<dbReference type="SUPFAM" id="SSF54637">
    <property type="entry name" value="Thioesterase/thiol ester dehydrase-isomerase"/>
    <property type="match status" value="1"/>
</dbReference>
<dbReference type="InterPro" id="IPR029069">
    <property type="entry name" value="HotDog_dom_sf"/>
</dbReference>
<organism evidence="1 2">
    <name type="scientific">Marinobacter persicus</name>
    <dbReference type="NCBI Taxonomy" id="930118"/>
    <lineage>
        <taxon>Bacteria</taxon>
        <taxon>Pseudomonadati</taxon>
        <taxon>Pseudomonadota</taxon>
        <taxon>Gammaproteobacteria</taxon>
        <taxon>Pseudomonadales</taxon>
        <taxon>Marinobacteraceae</taxon>
        <taxon>Marinobacter</taxon>
    </lineage>
</organism>
<dbReference type="OrthoDB" id="9814774at2"/>
<proteinExistence type="predicted"/>
<dbReference type="InterPro" id="IPR027961">
    <property type="entry name" value="DUF4442"/>
</dbReference>
<gene>
    <name evidence="1" type="ORF">SAMN05216429_10314</name>
</gene>
<dbReference type="Pfam" id="PF14539">
    <property type="entry name" value="DUF4442"/>
    <property type="match status" value="1"/>
</dbReference>
<evidence type="ECO:0000313" key="1">
    <source>
        <dbReference type="EMBL" id="SFJ47785.1"/>
    </source>
</evidence>
<accession>A0A1I3RN93</accession>
<dbReference type="RefSeq" id="WP_091701902.1">
    <property type="nucleotide sequence ID" value="NZ_BMYN01000003.1"/>
</dbReference>
<dbReference type="Proteomes" id="UP000199445">
    <property type="component" value="Unassembled WGS sequence"/>
</dbReference>
<evidence type="ECO:0000313" key="2">
    <source>
        <dbReference type="Proteomes" id="UP000199445"/>
    </source>
</evidence>
<keyword evidence="2" id="KW-1185">Reference proteome</keyword>
<dbReference type="Gene3D" id="3.10.129.10">
    <property type="entry name" value="Hotdog Thioesterase"/>
    <property type="match status" value="1"/>
</dbReference>
<reference evidence="1 2" key="1">
    <citation type="submission" date="2016-10" db="EMBL/GenBank/DDBJ databases">
        <authorList>
            <person name="de Groot N.N."/>
        </authorList>
    </citation>
    <scope>NUCLEOTIDE SEQUENCE [LARGE SCALE GENOMIC DNA]</scope>
    <source>
        <strain evidence="1 2">IBRC-M 10445</strain>
    </source>
</reference>